<accession>A0A2U3QHH3</accession>
<dbReference type="AlphaFoldDB" id="A0A2U3QHH3"/>
<sequence length="57" mass="6124">MAGVETWVKSMNGPLDVNPLRLPAVDLSPGTYTVYLLVTPAGRLDSYYLGMASLVIP</sequence>
<evidence type="ECO:0000313" key="2">
    <source>
        <dbReference type="Proteomes" id="UP000245125"/>
    </source>
</evidence>
<name>A0A2U3QHH3_9BACT</name>
<reference evidence="2" key="1">
    <citation type="submission" date="2018-03" db="EMBL/GenBank/DDBJ databases">
        <authorList>
            <person name="Zecchin S."/>
        </authorList>
    </citation>
    <scope>NUCLEOTIDE SEQUENCE [LARGE SCALE GENOMIC DNA]</scope>
</reference>
<organism evidence="1 2">
    <name type="scientific">Candidatus Sulfobium mesophilum</name>
    <dbReference type="NCBI Taxonomy" id="2016548"/>
    <lineage>
        <taxon>Bacteria</taxon>
        <taxon>Pseudomonadati</taxon>
        <taxon>Nitrospirota</taxon>
        <taxon>Nitrospiria</taxon>
        <taxon>Nitrospirales</taxon>
        <taxon>Nitrospiraceae</taxon>
        <taxon>Candidatus Sulfobium</taxon>
    </lineage>
</organism>
<keyword evidence="2" id="KW-1185">Reference proteome</keyword>
<gene>
    <name evidence="1" type="ORF">NBG4_360003</name>
</gene>
<proteinExistence type="predicted"/>
<evidence type="ECO:0000313" key="1">
    <source>
        <dbReference type="EMBL" id="SPQ00864.1"/>
    </source>
</evidence>
<dbReference type="Proteomes" id="UP000245125">
    <property type="component" value="Unassembled WGS sequence"/>
</dbReference>
<dbReference type="EMBL" id="OUUY01000082">
    <property type="protein sequence ID" value="SPQ00864.1"/>
    <property type="molecule type" value="Genomic_DNA"/>
</dbReference>
<protein>
    <submittedName>
        <fullName evidence="1">Uncharacterized protein</fullName>
    </submittedName>
</protein>